<comment type="caution">
    <text evidence="1">The sequence shown here is derived from an EMBL/GenBank/DDBJ whole genome shotgun (WGS) entry which is preliminary data.</text>
</comment>
<feature type="non-terminal residue" evidence="1">
    <location>
        <position position="1"/>
    </location>
</feature>
<protein>
    <submittedName>
        <fullName evidence="1">Uncharacterized protein</fullName>
    </submittedName>
</protein>
<dbReference type="AlphaFoldDB" id="A0A0G1VFJ0"/>
<organism evidence="1 2">
    <name type="scientific">candidate division CPR1 bacterium GW2011_GWC1_49_13</name>
    <dbReference type="NCBI Taxonomy" id="1618342"/>
    <lineage>
        <taxon>Bacteria</taxon>
        <taxon>candidate division CPR1</taxon>
    </lineage>
</organism>
<sequence length="40" mass="4585">EDLANPLSTTVLKKTWEAKKLLRNPQSNVKITVDAYLLSW</sequence>
<evidence type="ECO:0000313" key="1">
    <source>
        <dbReference type="EMBL" id="KKW05313.1"/>
    </source>
</evidence>
<reference evidence="1 2" key="1">
    <citation type="journal article" date="2015" name="Nature">
        <title>rRNA introns, odd ribosomes, and small enigmatic genomes across a large radiation of phyla.</title>
        <authorList>
            <person name="Brown C.T."/>
            <person name="Hug L.A."/>
            <person name="Thomas B.C."/>
            <person name="Sharon I."/>
            <person name="Castelle C.J."/>
            <person name="Singh A."/>
            <person name="Wilkins M.J."/>
            <person name="Williams K.H."/>
            <person name="Banfield J.F."/>
        </authorList>
    </citation>
    <scope>NUCLEOTIDE SEQUENCE [LARGE SCALE GENOMIC DNA]</scope>
</reference>
<dbReference type="EMBL" id="LCPW01000024">
    <property type="protein sequence ID" value="KKW05313.1"/>
    <property type="molecule type" value="Genomic_DNA"/>
</dbReference>
<name>A0A0G1VFJ0_9BACT</name>
<dbReference type="STRING" id="1618342.UY40_C0024G0001"/>
<gene>
    <name evidence="1" type="ORF">UY40_C0024G0001</name>
</gene>
<accession>A0A0G1VFJ0</accession>
<proteinExistence type="predicted"/>
<evidence type="ECO:0000313" key="2">
    <source>
        <dbReference type="Proteomes" id="UP000034119"/>
    </source>
</evidence>
<dbReference type="Proteomes" id="UP000034119">
    <property type="component" value="Unassembled WGS sequence"/>
</dbReference>